<feature type="region of interest" description="Disordered" evidence="1">
    <location>
        <begin position="196"/>
        <end position="253"/>
    </location>
</feature>
<sequence>MPNHSKRIDRATHALTAYEHHAFPRTPSLLHRDAFYAQALLAALVCDLEHYAAHHGINFGDALGTGRATNASEVAEEAPYKVGDQVRLTRQNDRCGTVIGWQTTSADTETCFLVAVPGLPYAYAEPAAHLTPSPEFPPAETILGTARHVDQAEQLYTTITARLAQAPEPTRHALEQDRRRLLTALSTWSGITETRLHDELAPRSRTRRHQPSDARAAAADFPDDINHNLQVAGHPDRPPPPPHHRPAPHRLTR</sequence>
<evidence type="ECO:0000313" key="3">
    <source>
        <dbReference type="Proteomes" id="UP001569963"/>
    </source>
</evidence>
<accession>A0ABV4Q6K0</accession>
<gene>
    <name evidence="2" type="ORF">SM611_03735</name>
</gene>
<evidence type="ECO:0000256" key="1">
    <source>
        <dbReference type="SAM" id="MobiDB-lite"/>
    </source>
</evidence>
<dbReference type="Proteomes" id="UP001569963">
    <property type="component" value="Unassembled WGS sequence"/>
</dbReference>
<dbReference type="RefSeq" id="WP_371947355.1">
    <property type="nucleotide sequence ID" value="NZ_JAXCEI010000001.1"/>
</dbReference>
<reference evidence="2 3" key="1">
    <citation type="submission" date="2023-11" db="EMBL/GenBank/DDBJ databases">
        <title>Actinomadura monticuli sp. nov., isolated from volcanic ash.</title>
        <authorList>
            <person name="Lee S.D."/>
            <person name="Yang H."/>
            <person name="Kim I.S."/>
        </authorList>
    </citation>
    <scope>NUCLEOTIDE SEQUENCE [LARGE SCALE GENOMIC DNA]</scope>
    <source>
        <strain evidence="2 3">DLS-62</strain>
    </source>
</reference>
<name>A0ABV4Q6K0_9ACTN</name>
<keyword evidence="3" id="KW-1185">Reference proteome</keyword>
<feature type="compositionally biased region" description="Basic residues" evidence="1">
    <location>
        <begin position="242"/>
        <end position="253"/>
    </location>
</feature>
<evidence type="ECO:0000313" key="2">
    <source>
        <dbReference type="EMBL" id="MFA1538030.1"/>
    </source>
</evidence>
<dbReference type="EMBL" id="JAXCEI010000001">
    <property type="protein sequence ID" value="MFA1538030.1"/>
    <property type="molecule type" value="Genomic_DNA"/>
</dbReference>
<proteinExistence type="predicted"/>
<comment type="caution">
    <text evidence="2">The sequence shown here is derived from an EMBL/GenBank/DDBJ whole genome shotgun (WGS) entry which is preliminary data.</text>
</comment>
<organism evidence="2 3">
    <name type="scientific">Actinomadura monticuli</name>
    <dbReference type="NCBI Taxonomy" id="3097367"/>
    <lineage>
        <taxon>Bacteria</taxon>
        <taxon>Bacillati</taxon>
        <taxon>Actinomycetota</taxon>
        <taxon>Actinomycetes</taxon>
        <taxon>Streptosporangiales</taxon>
        <taxon>Thermomonosporaceae</taxon>
        <taxon>Actinomadura</taxon>
    </lineage>
</organism>
<protein>
    <submittedName>
        <fullName evidence="2">Uncharacterized protein</fullName>
    </submittedName>
</protein>